<dbReference type="RefSeq" id="WP_156338007.1">
    <property type="nucleotide sequence ID" value="NZ_CP012159.1"/>
</dbReference>
<dbReference type="EMBL" id="CP012159">
    <property type="protein sequence ID" value="AKT36051.1"/>
    <property type="molecule type" value="Genomic_DNA"/>
</dbReference>
<keyword evidence="3" id="KW-1185">Reference proteome</keyword>
<evidence type="ECO:0000256" key="1">
    <source>
        <dbReference type="SAM" id="MobiDB-lite"/>
    </source>
</evidence>
<evidence type="ECO:0000313" key="3">
    <source>
        <dbReference type="Proteomes" id="UP000067626"/>
    </source>
</evidence>
<dbReference type="PROSITE" id="PS51257">
    <property type="entry name" value="PROKAR_LIPOPROTEIN"/>
    <property type="match status" value="1"/>
</dbReference>
<dbReference type="AlphaFoldDB" id="A0A0K1E591"/>
<dbReference type="NCBIfam" id="TIGR03901">
    <property type="entry name" value="MYXO-CTERM"/>
    <property type="match status" value="1"/>
</dbReference>
<feature type="compositionally biased region" description="Basic and acidic residues" evidence="1">
    <location>
        <begin position="485"/>
        <end position="494"/>
    </location>
</feature>
<dbReference type="InterPro" id="IPR024038">
    <property type="entry name" value="MYXO-CTERM"/>
</dbReference>
<feature type="compositionally biased region" description="Gly residues" evidence="1">
    <location>
        <begin position="463"/>
        <end position="482"/>
    </location>
</feature>
<gene>
    <name evidence="2" type="ORF">CMC5_001630</name>
</gene>
<feature type="region of interest" description="Disordered" evidence="1">
    <location>
        <begin position="459"/>
        <end position="497"/>
    </location>
</feature>
<organism evidence="2 3">
    <name type="scientific">Chondromyces crocatus</name>
    <dbReference type="NCBI Taxonomy" id="52"/>
    <lineage>
        <taxon>Bacteria</taxon>
        <taxon>Pseudomonadati</taxon>
        <taxon>Myxococcota</taxon>
        <taxon>Polyangia</taxon>
        <taxon>Polyangiales</taxon>
        <taxon>Polyangiaceae</taxon>
        <taxon>Chondromyces</taxon>
    </lineage>
</organism>
<name>A0A0K1E591_CHOCO</name>
<reference evidence="2 3" key="1">
    <citation type="submission" date="2015-07" db="EMBL/GenBank/DDBJ databases">
        <title>Genome analysis of myxobacterium Chondromyces crocatus Cm c5 reveals a high potential for natural compound synthesis and the genetic basis for the loss of fruiting body formation.</title>
        <authorList>
            <person name="Zaburannyi N."/>
            <person name="Bunk B."/>
            <person name="Maier J."/>
            <person name="Overmann J."/>
            <person name="Mueller R."/>
        </authorList>
    </citation>
    <scope>NUCLEOTIDE SEQUENCE [LARGE SCALE GENOMIC DNA]</scope>
    <source>
        <strain evidence="2 3">Cm c5</strain>
    </source>
</reference>
<sequence>MRSTRGAAFSFAVAILFATVGCGVDGEGAPHLGSPGFVPLDRPDTPGNTLLFRFAPGDVVDTYGSPSGEFLVHYTRDGVNAVPAADVDGSGVPDFVEEVGTTYDEVLAFYMEELGFRHPVRDGQVAINGGDARFDVYLVDFAGTGDGTFQLDPDGCSASLPAVCAGYMISENDFVGYGYPSTRVANRILASHELFHAVQAAYDAGQGSVLSEGSAVWATEAFDPALNDFEAFIRGYLRNPDRSLNVPLPGPVDPFSYGSALYFRFLDEHHGAGTVRGLWERCEDGAFGVEDPAWIEQIDPLLTAKGQGSFATSFVTFATWNLFTGSHADPARGYAQGASYEGVTIEAVAAPFSDRLRSFYASTQYYRVPVGDRAEMTAALVPQPDTPEDVEGLTLLLVPEQGSTYGSVTQVEDPAAGAEVIDVRAHDALVVAVVNGLTRGSSRRPTLCIGSPDEVKACADEVSGGGGDGGSGGGDGGSGAGGEEPAPRSDRMDDAGCGCRAAGGAAATGEGAGLLAAVALAAAGYRRRRRPA</sequence>
<dbReference type="KEGG" id="ccro:CMC5_001630"/>
<dbReference type="PATRIC" id="fig|52.7.peg.175"/>
<evidence type="ECO:0000313" key="2">
    <source>
        <dbReference type="EMBL" id="AKT36051.1"/>
    </source>
</evidence>
<dbReference type="STRING" id="52.CMC5_001630"/>
<accession>A0A0K1E591</accession>
<dbReference type="Proteomes" id="UP000067626">
    <property type="component" value="Chromosome"/>
</dbReference>
<proteinExistence type="predicted"/>
<protein>
    <submittedName>
        <fullName evidence="2">Uncharacterized protein</fullName>
    </submittedName>
</protein>
<dbReference type="NCBIfam" id="NF045524">
    <property type="entry name" value="MXAN_6640_HExxH"/>
    <property type="match status" value="1"/>
</dbReference>
<dbReference type="OrthoDB" id="2079373at2"/>